<dbReference type="Pfam" id="PF13558">
    <property type="entry name" value="SbcC_Walker_B"/>
    <property type="match status" value="1"/>
</dbReference>
<dbReference type="Proteomes" id="UP000238358">
    <property type="component" value="Chromosome"/>
</dbReference>
<name>A0A2S0M4Y0_MEGEL</name>
<feature type="compositionally biased region" description="Basic and acidic residues" evidence="5">
    <location>
        <begin position="524"/>
        <end position="546"/>
    </location>
</feature>
<gene>
    <name evidence="7" type="ORF">C6Y28_02075</name>
</gene>
<accession>A0A2S0M4Y0</accession>
<evidence type="ECO:0000256" key="5">
    <source>
        <dbReference type="SAM" id="MobiDB-lite"/>
    </source>
</evidence>
<proteinExistence type="inferred from homology"/>
<evidence type="ECO:0000259" key="6">
    <source>
        <dbReference type="Pfam" id="PF13476"/>
    </source>
</evidence>
<keyword evidence="4" id="KW-0175">Coiled coil</keyword>
<feature type="domain" description="Rad50/SbcC-type AAA" evidence="6">
    <location>
        <begin position="6"/>
        <end position="214"/>
    </location>
</feature>
<dbReference type="InterPro" id="IPR027417">
    <property type="entry name" value="P-loop_NTPase"/>
</dbReference>
<feature type="region of interest" description="Disordered" evidence="5">
    <location>
        <begin position="518"/>
        <end position="546"/>
    </location>
</feature>
<dbReference type="GO" id="GO:0006302">
    <property type="term" value="P:double-strand break repair"/>
    <property type="evidence" value="ECO:0007669"/>
    <property type="project" value="InterPro"/>
</dbReference>
<evidence type="ECO:0000313" key="7">
    <source>
        <dbReference type="EMBL" id="AVO26505.1"/>
    </source>
</evidence>
<dbReference type="Pfam" id="PF13476">
    <property type="entry name" value="AAA_23"/>
    <property type="match status" value="1"/>
</dbReference>
<comment type="similarity">
    <text evidence="1">Belongs to the SMC family. SbcC subfamily.</text>
</comment>
<sequence>MIPIYLDMKAFGPYAGREIVDFRQLGDHKLFLIYGPTGSGKTTILDAMCYALYGSTSGDSRTGAHMRSEYASPQEATSVSFRFAIGQKYYRIDRSPEQEIAKKRGTGLKKASAQAALYETDEAGDQEKLIAAKNVTAAVEGLLGFKADQFRQVVLLPQGDFRKLLLAGSGERQQIMQTLFHTQRYARLQELAKARHDALASQYEQVRQRREQCLAALDIADEKELPAKERQWQDQAVAVDKQWQEAEGTRKTCQAAFQAAQALDAHWLLRDQKRREAAQLQAQARQFQEKRDTIATLRQAEILAEPCRHLDDLEREGREAHKAAEKADKLAEKAQKDLAAAQQQLAGLSAREKGYKAACEEQVQLAGLQDKAGAYRTCCLEEGQCQKNVTDAEKRWNQARKKKEKEKQALDKAREAVAGLAEQAVAAEQAKARWQALNDRLQREGEAAELEAKAKEAQKQWQHSRTFLEKAAAKARDERIAYESVRALFLQAQAAVLASELEEGQPCPVCGSKAHPLPAVRPESLPERHDVEQHQKRAEASEGKRQQWEVTAKADETRCQALQAQYEALRRQYPQDGTLADWQAKAGQAQVAMEGLQQQVRDGEKLKQAVAAGEARLARWEKDEETARTAVEQARTAAAKAAETKARLEADLPAAYRDPLALQQRLDALNRAIRVYEKDLQHCRDAVVAGERQAAKQQQEAQNWQHQVEVLRDRFSQGVQALRDRVLAAGFESVKACRAMQAAVPQIPELEESVRHYDQQVQQVQGQLAQEEAAIGTQERPDVAAARAALDGAEKASQALVEAKGSLTARYQRWQQEKEALAALQQEGQDLTEAYKTVGAVYELIAGKQTGINFERYVLGALLDEVLAAANGRLQGMSRQRYSLQRSQSWDDKRVKQIGLDIEVYDNYTGYARPANTLSGGETFLASLSLALGLADVVQAYSGGIHLDTMFIDEGFGTLDGETLDYALKTLASLRSGGRLVGIISHVPELKERIDARLAVHKTDRGSTSSFEFA</sequence>
<dbReference type="OrthoDB" id="9795626at2"/>
<dbReference type="PANTHER" id="PTHR32114:SF2">
    <property type="entry name" value="ABC TRANSPORTER ABCH.3"/>
    <property type="match status" value="1"/>
</dbReference>
<dbReference type="PANTHER" id="PTHR32114">
    <property type="entry name" value="ABC TRANSPORTER ABCH.3"/>
    <property type="match status" value="1"/>
</dbReference>
<evidence type="ECO:0000256" key="1">
    <source>
        <dbReference type="ARBA" id="ARBA00006930"/>
    </source>
</evidence>
<dbReference type="SUPFAM" id="SSF52540">
    <property type="entry name" value="P-loop containing nucleoside triphosphate hydrolases"/>
    <property type="match status" value="1"/>
</dbReference>
<comment type="subunit">
    <text evidence="2">Heterodimer of SbcC and SbcD.</text>
</comment>
<feature type="coiled-coil region" evidence="4">
    <location>
        <begin position="631"/>
        <end position="714"/>
    </location>
</feature>
<evidence type="ECO:0000256" key="2">
    <source>
        <dbReference type="ARBA" id="ARBA00011322"/>
    </source>
</evidence>
<evidence type="ECO:0000256" key="3">
    <source>
        <dbReference type="ARBA" id="ARBA00013368"/>
    </source>
</evidence>
<dbReference type="Gene3D" id="3.40.50.300">
    <property type="entry name" value="P-loop containing nucleotide triphosphate hydrolases"/>
    <property type="match status" value="2"/>
</dbReference>
<organism evidence="7 8">
    <name type="scientific">Megasphaera elsdenii</name>
    <dbReference type="NCBI Taxonomy" id="907"/>
    <lineage>
        <taxon>Bacteria</taxon>
        <taxon>Bacillati</taxon>
        <taxon>Bacillota</taxon>
        <taxon>Negativicutes</taxon>
        <taxon>Veillonellales</taxon>
        <taxon>Veillonellaceae</taxon>
        <taxon>Megasphaera</taxon>
    </lineage>
</organism>
<dbReference type="AlphaFoldDB" id="A0A2S0M4Y0"/>
<evidence type="ECO:0000256" key="4">
    <source>
        <dbReference type="SAM" id="Coils"/>
    </source>
</evidence>
<protein>
    <recommendedName>
        <fullName evidence="3">Nuclease SbcCD subunit C</fullName>
    </recommendedName>
</protein>
<dbReference type="InterPro" id="IPR038729">
    <property type="entry name" value="Rad50/SbcC_AAA"/>
</dbReference>
<dbReference type="GO" id="GO:0016887">
    <property type="term" value="F:ATP hydrolysis activity"/>
    <property type="evidence" value="ECO:0007669"/>
    <property type="project" value="InterPro"/>
</dbReference>
<feature type="coiled-coil region" evidence="4">
    <location>
        <begin position="270"/>
        <end position="351"/>
    </location>
</feature>
<evidence type="ECO:0000313" key="8">
    <source>
        <dbReference type="Proteomes" id="UP000238358"/>
    </source>
</evidence>
<reference evidence="7 8" key="1">
    <citation type="journal article" date="2018" name="Genome Announc.">
        <title>Complete genomes of two Megasphaera elsdenii strains, NCIMB 702410 and ATCC 25940.</title>
        <authorList>
            <person name="Hatmaker E.A."/>
            <person name="O'Dell K."/>
            <person name="Riley L.A."/>
            <person name="Klingeman D.M."/>
            <person name="Guss A.M."/>
        </authorList>
    </citation>
    <scope>NUCLEOTIDE SEQUENCE [LARGE SCALE GENOMIC DNA]</scope>
    <source>
        <strain evidence="7 8">NCIMB702410</strain>
    </source>
</reference>
<feature type="coiled-coil region" evidence="4">
    <location>
        <begin position="389"/>
        <end position="460"/>
    </location>
</feature>
<dbReference type="RefSeq" id="WP_027895295.1">
    <property type="nucleotide sequence ID" value="NZ_CP027569.1"/>
</dbReference>
<dbReference type="EMBL" id="CP027569">
    <property type="protein sequence ID" value="AVO26505.1"/>
    <property type="molecule type" value="Genomic_DNA"/>
</dbReference>